<organism evidence="1 2">
    <name type="scientific">Plakobranchus ocellatus</name>
    <dbReference type="NCBI Taxonomy" id="259542"/>
    <lineage>
        <taxon>Eukaryota</taxon>
        <taxon>Metazoa</taxon>
        <taxon>Spiralia</taxon>
        <taxon>Lophotrochozoa</taxon>
        <taxon>Mollusca</taxon>
        <taxon>Gastropoda</taxon>
        <taxon>Heterobranchia</taxon>
        <taxon>Euthyneura</taxon>
        <taxon>Panpulmonata</taxon>
        <taxon>Sacoglossa</taxon>
        <taxon>Placobranchoidea</taxon>
        <taxon>Plakobranchidae</taxon>
        <taxon>Plakobranchus</taxon>
    </lineage>
</organism>
<sequence>MGEVRGKHGPMVRAFVLNYVGRFISQVEIMTSDRLDEDEKKFEISYVLVLHRCLKNMGEVRGKHGPMVRAFVLNYVGRFISQVEIMTSDRLDEDEKKFEISYQRMAE</sequence>
<dbReference type="EMBL" id="BLXT01002947">
    <property type="protein sequence ID" value="GFN99101.1"/>
    <property type="molecule type" value="Genomic_DNA"/>
</dbReference>
<protein>
    <submittedName>
        <fullName evidence="1">Uncharacterized protein</fullName>
    </submittedName>
</protein>
<name>A0AAV3ZWN3_9GAST</name>
<gene>
    <name evidence="1" type="ORF">PoB_002560700</name>
</gene>
<accession>A0AAV3ZWN3</accession>
<evidence type="ECO:0000313" key="1">
    <source>
        <dbReference type="EMBL" id="GFN99101.1"/>
    </source>
</evidence>
<keyword evidence="2" id="KW-1185">Reference proteome</keyword>
<proteinExistence type="predicted"/>
<dbReference type="Proteomes" id="UP000735302">
    <property type="component" value="Unassembled WGS sequence"/>
</dbReference>
<comment type="caution">
    <text evidence="1">The sequence shown here is derived from an EMBL/GenBank/DDBJ whole genome shotgun (WGS) entry which is preliminary data.</text>
</comment>
<dbReference type="AlphaFoldDB" id="A0AAV3ZWN3"/>
<reference evidence="1 2" key="1">
    <citation type="journal article" date="2021" name="Elife">
        <title>Chloroplast acquisition without the gene transfer in kleptoplastic sea slugs, Plakobranchus ocellatus.</title>
        <authorList>
            <person name="Maeda T."/>
            <person name="Takahashi S."/>
            <person name="Yoshida T."/>
            <person name="Shimamura S."/>
            <person name="Takaki Y."/>
            <person name="Nagai Y."/>
            <person name="Toyoda A."/>
            <person name="Suzuki Y."/>
            <person name="Arimoto A."/>
            <person name="Ishii H."/>
            <person name="Satoh N."/>
            <person name="Nishiyama T."/>
            <person name="Hasebe M."/>
            <person name="Maruyama T."/>
            <person name="Minagawa J."/>
            <person name="Obokata J."/>
            <person name="Shigenobu S."/>
        </authorList>
    </citation>
    <scope>NUCLEOTIDE SEQUENCE [LARGE SCALE GENOMIC DNA]</scope>
</reference>
<evidence type="ECO:0000313" key="2">
    <source>
        <dbReference type="Proteomes" id="UP000735302"/>
    </source>
</evidence>